<protein>
    <submittedName>
        <fullName evidence="2">Uncharacterized protein</fullName>
    </submittedName>
</protein>
<feature type="region of interest" description="Disordered" evidence="1">
    <location>
        <begin position="38"/>
        <end position="63"/>
    </location>
</feature>
<proteinExistence type="predicted"/>
<name>A0AAE0ZMF7_9GAST</name>
<evidence type="ECO:0000256" key="1">
    <source>
        <dbReference type="SAM" id="MobiDB-lite"/>
    </source>
</evidence>
<keyword evidence="3" id="KW-1185">Reference proteome</keyword>
<dbReference type="AlphaFoldDB" id="A0AAE0ZMF7"/>
<gene>
    <name evidence="2" type="ORF">RRG08_053891</name>
</gene>
<dbReference type="Proteomes" id="UP001283361">
    <property type="component" value="Unassembled WGS sequence"/>
</dbReference>
<reference evidence="2" key="1">
    <citation type="journal article" date="2023" name="G3 (Bethesda)">
        <title>A reference genome for the long-term kleptoplast-retaining sea slug Elysia crispata morphotype clarki.</title>
        <authorList>
            <person name="Eastman K.E."/>
            <person name="Pendleton A.L."/>
            <person name="Shaikh M.A."/>
            <person name="Suttiyut T."/>
            <person name="Ogas R."/>
            <person name="Tomko P."/>
            <person name="Gavelis G."/>
            <person name="Widhalm J.R."/>
            <person name="Wisecaver J.H."/>
        </authorList>
    </citation>
    <scope>NUCLEOTIDE SEQUENCE</scope>
    <source>
        <strain evidence="2">ECLA1</strain>
    </source>
</reference>
<comment type="caution">
    <text evidence="2">The sequence shown here is derived from an EMBL/GenBank/DDBJ whole genome shotgun (WGS) entry which is preliminary data.</text>
</comment>
<sequence length="122" mass="14462">MEQESFTAFTIDFTDKLNRFIRNTSEVSTKCSLDIPTAEYRPGPTMMTPDTMSRYSSPHNTEQRHNLEKEVQFYFDSVTSSWSVFDKKIRQIREKARLYKTRMARVQRICQNYSVNYAPVQI</sequence>
<evidence type="ECO:0000313" key="2">
    <source>
        <dbReference type="EMBL" id="KAK3771910.1"/>
    </source>
</evidence>
<organism evidence="2 3">
    <name type="scientific">Elysia crispata</name>
    <name type="common">lettuce slug</name>
    <dbReference type="NCBI Taxonomy" id="231223"/>
    <lineage>
        <taxon>Eukaryota</taxon>
        <taxon>Metazoa</taxon>
        <taxon>Spiralia</taxon>
        <taxon>Lophotrochozoa</taxon>
        <taxon>Mollusca</taxon>
        <taxon>Gastropoda</taxon>
        <taxon>Heterobranchia</taxon>
        <taxon>Euthyneura</taxon>
        <taxon>Panpulmonata</taxon>
        <taxon>Sacoglossa</taxon>
        <taxon>Placobranchoidea</taxon>
        <taxon>Plakobranchidae</taxon>
        <taxon>Elysia</taxon>
    </lineage>
</organism>
<accession>A0AAE0ZMF7</accession>
<dbReference type="EMBL" id="JAWDGP010003666">
    <property type="protein sequence ID" value="KAK3771910.1"/>
    <property type="molecule type" value="Genomic_DNA"/>
</dbReference>
<feature type="compositionally biased region" description="Polar residues" evidence="1">
    <location>
        <begin position="48"/>
        <end position="60"/>
    </location>
</feature>
<evidence type="ECO:0000313" key="3">
    <source>
        <dbReference type="Proteomes" id="UP001283361"/>
    </source>
</evidence>